<evidence type="ECO:0000256" key="2">
    <source>
        <dbReference type="ARBA" id="ARBA00022676"/>
    </source>
</evidence>
<comment type="similarity">
    <text evidence="8">Belongs to the queuine tRNA-ribosyltransferase family.</text>
</comment>
<feature type="binding site" evidence="8">
    <location>
        <position position="306"/>
    </location>
    <ligand>
        <name>Zn(2+)</name>
        <dbReference type="ChEBI" id="CHEBI:29105"/>
    </ligand>
</feature>
<comment type="cofactor">
    <cofactor evidence="8">
        <name>Zn(2+)</name>
        <dbReference type="ChEBI" id="CHEBI:29105"/>
    </cofactor>
    <text evidence="8">Binds 1 zinc ion per subunit.</text>
</comment>
<dbReference type="EC" id="2.4.2.29" evidence="8"/>
<name>A0A841HT25_9GAMM</name>
<dbReference type="InterPro" id="IPR004803">
    <property type="entry name" value="TGT"/>
</dbReference>
<organism evidence="10 11">
    <name type="scientific">Povalibacter uvarum</name>
    <dbReference type="NCBI Taxonomy" id="732238"/>
    <lineage>
        <taxon>Bacteria</taxon>
        <taxon>Pseudomonadati</taxon>
        <taxon>Pseudomonadota</taxon>
        <taxon>Gammaproteobacteria</taxon>
        <taxon>Steroidobacterales</taxon>
        <taxon>Steroidobacteraceae</taxon>
        <taxon>Povalibacter</taxon>
    </lineage>
</organism>
<dbReference type="Proteomes" id="UP000588068">
    <property type="component" value="Unassembled WGS sequence"/>
</dbReference>
<dbReference type="GO" id="GO:0008616">
    <property type="term" value="P:tRNA queuosine(34) biosynthetic process"/>
    <property type="evidence" value="ECO:0007669"/>
    <property type="project" value="UniProtKB-UniRule"/>
</dbReference>
<accession>A0A841HT25</accession>
<comment type="caution">
    <text evidence="10">The sequence shown here is derived from an EMBL/GenBank/DDBJ whole genome shotgun (WGS) entry which is preliminary data.</text>
</comment>
<keyword evidence="4 8" id="KW-0819">tRNA processing</keyword>
<keyword evidence="8" id="KW-0862">Zinc</keyword>
<feature type="binding site" evidence="8">
    <location>
        <position position="335"/>
    </location>
    <ligand>
        <name>Zn(2+)</name>
        <dbReference type="ChEBI" id="CHEBI:29105"/>
    </ligand>
</feature>
<evidence type="ECO:0000313" key="10">
    <source>
        <dbReference type="EMBL" id="MBB6096561.1"/>
    </source>
</evidence>
<evidence type="ECO:0000313" key="11">
    <source>
        <dbReference type="Proteomes" id="UP000588068"/>
    </source>
</evidence>
<dbReference type="PANTHER" id="PTHR46499">
    <property type="entry name" value="QUEUINE TRNA-RIBOSYLTRANSFERASE"/>
    <property type="match status" value="1"/>
</dbReference>
<keyword evidence="5 8" id="KW-0479">Metal-binding</keyword>
<keyword evidence="3 8" id="KW-0808">Transferase</keyword>
<dbReference type="HAMAP" id="MF_00168">
    <property type="entry name" value="Q_tRNA_Tgt"/>
    <property type="match status" value="1"/>
</dbReference>
<evidence type="ECO:0000256" key="8">
    <source>
        <dbReference type="HAMAP-Rule" id="MF_00168"/>
    </source>
</evidence>
<evidence type="ECO:0000259" key="9">
    <source>
        <dbReference type="Pfam" id="PF01702"/>
    </source>
</evidence>
<feature type="active site" description="Proton acceptor" evidence="8">
    <location>
        <position position="91"/>
    </location>
</feature>
<feature type="active site" description="Nucleophile" evidence="8">
    <location>
        <position position="266"/>
    </location>
</feature>
<evidence type="ECO:0000256" key="6">
    <source>
        <dbReference type="ARBA" id="ARBA00022785"/>
    </source>
</evidence>
<dbReference type="GO" id="GO:0005829">
    <property type="term" value="C:cytosol"/>
    <property type="evidence" value="ECO:0007669"/>
    <property type="project" value="TreeGrafter"/>
</dbReference>
<feature type="region of interest" description="RNA binding" evidence="8">
    <location>
        <begin position="247"/>
        <end position="253"/>
    </location>
</feature>
<feature type="domain" description="tRNA-guanine(15) transglycosylase-like" evidence="9">
    <location>
        <begin position="13"/>
        <end position="367"/>
    </location>
</feature>
<dbReference type="Gene3D" id="3.20.20.105">
    <property type="entry name" value="Queuine tRNA-ribosyltransferase-like"/>
    <property type="match status" value="1"/>
</dbReference>
<dbReference type="FunFam" id="3.20.20.105:FF:000001">
    <property type="entry name" value="Queuine tRNA-ribosyltransferase"/>
    <property type="match status" value="1"/>
</dbReference>
<dbReference type="InterPro" id="IPR050076">
    <property type="entry name" value="ArchSynthase1/Queuine_TRR"/>
</dbReference>
<evidence type="ECO:0000256" key="3">
    <source>
        <dbReference type="ARBA" id="ARBA00022679"/>
    </source>
</evidence>
<evidence type="ECO:0000256" key="7">
    <source>
        <dbReference type="ARBA" id="ARBA00050112"/>
    </source>
</evidence>
<feature type="binding site" evidence="8">
    <location>
        <position position="309"/>
    </location>
    <ligand>
        <name>Zn(2+)</name>
        <dbReference type="ChEBI" id="CHEBI:29105"/>
    </ligand>
</feature>
<proteinExistence type="inferred from homology"/>
<feature type="binding site" evidence="8">
    <location>
        <position position="304"/>
    </location>
    <ligand>
        <name>Zn(2+)</name>
        <dbReference type="ChEBI" id="CHEBI:29105"/>
    </ligand>
</feature>
<evidence type="ECO:0000256" key="4">
    <source>
        <dbReference type="ARBA" id="ARBA00022694"/>
    </source>
</evidence>
<dbReference type="Pfam" id="PF01702">
    <property type="entry name" value="TGT"/>
    <property type="match status" value="1"/>
</dbReference>
<dbReference type="EMBL" id="JACHHZ010000008">
    <property type="protein sequence ID" value="MBB6096561.1"/>
    <property type="molecule type" value="Genomic_DNA"/>
</dbReference>
<feature type="binding site" evidence="8">
    <location>
        <begin position="91"/>
        <end position="95"/>
    </location>
    <ligand>
        <name>substrate</name>
    </ligand>
</feature>
<reference evidence="10 11" key="1">
    <citation type="submission" date="2020-08" db="EMBL/GenBank/DDBJ databases">
        <title>Genomic Encyclopedia of Type Strains, Phase IV (KMG-IV): sequencing the most valuable type-strain genomes for metagenomic binning, comparative biology and taxonomic classification.</title>
        <authorList>
            <person name="Goeker M."/>
        </authorList>
    </citation>
    <scope>NUCLEOTIDE SEQUENCE [LARGE SCALE GENOMIC DNA]</scope>
    <source>
        <strain evidence="10 11">DSM 26723</strain>
    </source>
</reference>
<protein>
    <recommendedName>
        <fullName evidence="8">Queuine tRNA-ribosyltransferase</fullName>
        <ecNumber evidence="8">2.4.2.29</ecNumber>
    </recommendedName>
    <alternativeName>
        <fullName evidence="8">Guanine insertion enzyme</fullName>
    </alternativeName>
    <alternativeName>
        <fullName evidence="8">tRNA-guanine transglycosylase</fullName>
    </alternativeName>
</protein>
<dbReference type="InterPro" id="IPR036511">
    <property type="entry name" value="TGT-like_sf"/>
</dbReference>
<dbReference type="SUPFAM" id="SSF51713">
    <property type="entry name" value="tRNA-guanine transglycosylase"/>
    <property type="match status" value="1"/>
</dbReference>
<sequence>MPLQFDLLSTDGTARRGRLTFPRGIVETPTFMPVGTYGTVKAMTPEELTGIGAQIILGNTFHLMLRPGMEVMRAHGGLHRFMHWQGPILTDSGGFQVFSLATLRKITEEGVNFRSPVNGDPIMLTPERSMQVQRDLDSDIVMIFDECTPYPATESEARKSMELSLRWAARSRAEFNRLENPHSLFGIVQGGMYDALRRESIAGLTQIGFDGYAIGGLAVGEPKAERERVLEAIEKDLPRNRPRYLMGVGTPEDLVEGVRRGVDMFDCVMPTRHARNGHLFTSTGVVKIRNAQYEADTRPLDENCGCYTCANYTRSYLRHLDRCSEILAARLGTIHNLFFYLSLMKSIRGAIEQSRFDAFAAEFYAQRRGTTEVEPIAGAVEDE</sequence>
<dbReference type="InterPro" id="IPR002616">
    <property type="entry name" value="tRNA_ribo_trans-like"/>
</dbReference>
<keyword evidence="2 8" id="KW-0328">Glycosyltransferase</keyword>
<feature type="binding site" evidence="8">
    <location>
        <position position="216"/>
    </location>
    <ligand>
        <name>substrate</name>
    </ligand>
</feature>
<gene>
    <name evidence="8" type="primary">tgt</name>
    <name evidence="10" type="ORF">HNQ60_005483</name>
</gene>
<feature type="binding site" evidence="8">
    <location>
        <position position="189"/>
    </location>
    <ligand>
        <name>substrate</name>
    </ligand>
</feature>
<feature type="binding site" evidence="8">
    <location>
        <position position="145"/>
    </location>
    <ligand>
        <name>substrate</name>
    </ligand>
</feature>
<evidence type="ECO:0000256" key="1">
    <source>
        <dbReference type="ARBA" id="ARBA00004691"/>
    </source>
</evidence>
<comment type="pathway">
    <text evidence="1 8">tRNA modification; tRNA-queuosine biosynthesis.</text>
</comment>
<dbReference type="NCBIfam" id="TIGR00449">
    <property type="entry name" value="tgt_general"/>
    <property type="match status" value="1"/>
</dbReference>
<comment type="function">
    <text evidence="8">Catalyzes the base-exchange of a guanine (G) residue with the queuine precursor 7-aminomethyl-7-deazaguanine (PreQ1) at position 34 (anticodon wobble position) in tRNAs with GU(N) anticodons (tRNA-Asp, -Asn, -His and -Tyr). Catalysis occurs through a double-displacement mechanism. The nucleophile active site attacks the C1' of nucleotide 34 to detach the guanine base from the RNA, forming a covalent enzyme-RNA intermediate. The proton acceptor active site deprotonates the incoming PreQ1, allowing a nucleophilic attack on the C1' of the ribose to form the product. After dissociation, two additional enzymatic reactions on the tRNA convert PreQ1 to queuine (Q), resulting in the hypermodified nucleoside queuosine (7-(((4,5-cis-dihydroxy-2-cyclopenten-1-yl)amino)methyl)-7-deazaguanosine).</text>
</comment>
<dbReference type="NCBIfam" id="TIGR00430">
    <property type="entry name" value="Q_tRNA_tgt"/>
    <property type="match status" value="1"/>
</dbReference>
<dbReference type="RefSeq" id="WP_184335948.1">
    <property type="nucleotide sequence ID" value="NZ_JACHHZ010000008.1"/>
</dbReference>
<evidence type="ECO:0000256" key="5">
    <source>
        <dbReference type="ARBA" id="ARBA00022723"/>
    </source>
</evidence>
<dbReference type="AlphaFoldDB" id="A0A841HT25"/>
<feature type="region of interest" description="RNA binding; important for wobble base 34 recognition" evidence="8">
    <location>
        <begin position="271"/>
        <end position="275"/>
    </location>
</feature>
<comment type="subunit">
    <text evidence="8">Homodimer. Within each dimer, one monomer is responsible for RNA recognition and catalysis, while the other monomer binds to the replacement base PreQ1.</text>
</comment>
<dbReference type="PANTHER" id="PTHR46499:SF1">
    <property type="entry name" value="QUEUINE TRNA-RIBOSYLTRANSFERASE"/>
    <property type="match status" value="1"/>
</dbReference>
<dbReference type="GO" id="GO:0046872">
    <property type="term" value="F:metal ion binding"/>
    <property type="evidence" value="ECO:0007669"/>
    <property type="project" value="UniProtKB-KW"/>
</dbReference>
<keyword evidence="11" id="KW-1185">Reference proteome</keyword>
<keyword evidence="6 8" id="KW-0671">Queuosine biosynthesis</keyword>
<dbReference type="GO" id="GO:0008479">
    <property type="term" value="F:tRNA-guanosine(34) queuine transglycosylase activity"/>
    <property type="evidence" value="ECO:0007669"/>
    <property type="project" value="UniProtKB-UniRule"/>
</dbReference>
<dbReference type="UniPathway" id="UPA00392"/>
<comment type="catalytic activity">
    <reaction evidence="7 8">
        <text>7-aminomethyl-7-carbaguanine + guanosine(34) in tRNA = 7-aminomethyl-7-carbaguanosine(34) in tRNA + guanine</text>
        <dbReference type="Rhea" id="RHEA:24104"/>
        <dbReference type="Rhea" id="RHEA-COMP:10341"/>
        <dbReference type="Rhea" id="RHEA-COMP:10342"/>
        <dbReference type="ChEBI" id="CHEBI:16235"/>
        <dbReference type="ChEBI" id="CHEBI:58703"/>
        <dbReference type="ChEBI" id="CHEBI:74269"/>
        <dbReference type="ChEBI" id="CHEBI:82833"/>
        <dbReference type="EC" id="2.4.2.29"/>
    </reaction>
</comment>